<evidence type="ECO:0000256" key="2">
    <source>
        <dbReference type="ARBA" id="ARBA00022737"/>
    </source>
</evidence>
<keyword evidence="2" id="KW-0677">Repeat</keyword>
<reference evidence="9" key="1">
    <citation type="submission" date="2017-02" db="UniProtKB">
        <authorList>
            <consortium name="WormBaseParasite"/>
        </authorList>
    </citation>
    <scope>IDENTIFICATION</scope>
</reference>
<dbReference type="STRING" id="51028.A0A0N4VJZ5"/>
<dbReference type="SMART" id="SM00355">
    <property type="entry name" value="ZnF_C2H2"/>
    <property type="match status" value="4"/>
</dbReference>
<dbReference type="InterPro" id="IPR036236">
    <property type="entry name" value="Znf_C2H2_sf"/>
</dbReference>
<feature type="domain" description="C2H2-type" evidence="6">
    <location>
        <begin position="113"/>
        <end position="141"/>
    </location>
</feature>
<dbReference type="GO" id="GO:0008270">
    <property type="term" value="F:zinc ion binding"/>
    <property type="evidence" value="ECO:0007669"/>
    <property type="project" value="UniProtKB-KW"/>
</dbReference>
<protein>
    <submittedName>
        <fullName evidence="9">C2H2-type domain-containing protein</fullName>
    </submittedName>
</protein>
<dbReference type="AlphaFoldDB" id="A0A0N4VJZ5"/>
<evidence type="ECO:0000256" key="5">
    <source>
        <dbReference type="PROSITE-ProRule" id="PRU00042"/>
    </source>
</evidence>
<proteinExistence type="predicted"/>
<dbReference type="EMBL" id="UXUI01010896">
    <property type="protein sequence ID" value="VDD95740.1"/>
    <property type="molecule type" value="Genomic_DNA"/>
</dbReference>
<dbReference type="PANTHER" id="PTHR24409:SF295">
    <property type="entry name" value="AZ2-RELATED"/>
    <property type="match status" value="1"/>
</dbReference>
<dbReference type="GO" id="GO:0005634">
    <property type="term" value="C:nucleus"/>
    <property type="evidence" value="ECO:0007669"/>
    <property type="project" value="TreeGrafter"/>
</dbReference>
<evidence type="ECO:0000313" key="7">
    <source>
        <dbReference type="EMBL" id="VDD95740.1"/>
    </source>
</evidence>
<keyword evidence="1" id="KW-0479">Metal-binding</keyword>
<sequence length="256" mass="29017">MATLNGWDGNSKVRGPNYISNSASTSCFRLNDVYSFEANGEAQKQLISKSKPIWTCRECGKTLSSKRSFDEHSNIHSQSKPFACEHCDFAAASQMTLRRHNLRFHTPRQSWGYKCPYCSELYMEPASYQQHVASRHFGKSATFGCPSAGCSFTTRCSGHFISHVSKHSRMNISLSRIASTPLEQFIVDDKLGGPEFACQILFLLPNFYLFRLGVGYGKRPLKKIVRPNFIRKVLSSDTAFKDYMKTPINFAKVFFL</sequence>
<keyword evidence="3 5" id="KW-0863">Zinc-finger</keyword>
<dbReference type="SUPFAM" id="SSF57667">
    <property type="entry name" value="beta-beta-alpha zinc fingers"/>
    <property type="match status" value="1"/>
</dbReference>
<accession>A0A0N4VJZ5</accession>
<dbReference type="OrthoDB" id="6077919at2759"/>
<organism evidence="9">
    <name type="scientific">Enterobius vermicularis</name>
    <name type="common">Human pinworm</name>
    <dbReference type="NCBI Taxonomy" id="51028"/>
    <lineage>
        <taxon>Eukaryota</taxon>
        <taxon>Metazoa</taxon>
        <taxon>Ecdysozoa</taxon>
        <taxon>Nematoda</taxon>
        <taxon>Chromadorea</taxon>
        <taxon>Rhabditida</taxon>
        <taxon>Spirurina</taxon>
        <taxon>Oxyuridomorpha</taxon>
        <taxon>Oxyuroidea</taxon>
        <taxon>Oxyuridae</taxon>
        <taxon>Enterobius</taxon>
    </lineage>
</organism>
<dbReference type="PROSITE" id="PS00028">
    <property type="entry name" value="ZINC_FINGER_C2H2_1"/>
    <property type="match status" value="2"/>
</dbReference>
<dbReference type="GO" id="GO:0000977">
    <property type="term" value="F:RNA polymerase II transcription regulatory region sequence-specific DNA binding"/>
    <property type="evidence" value="ECO:0007669"/>
    <property type="project" value="TreeGrafter"/>
</dbReference>
<evidence type="ECO:0000313" key="9">
    <source>
        <dbReference type="WBParaSite" id="EVEC_0001116601-mRNA-1"/>
    </source>
</evidence>
<keyword evidence="4" id="KW-0862">Zinc</keyword>
<evidence type="ECO:0000256" key="4">
    <source>
        <dbReference type="ARBA" id="ARBA00022833"/>
    </source>
</evidence>
<feature type="domain" description="C2H2-type" evidence="6">
    <location>
        <begin position="82"/>
        <end position="110"/>
    </location>
</feature>
<evidence type="ECO:0000256" key="3">
    <source>
        <dbReference type="ARBA" id="ARBA00022771"/>
    </source>
</evidence>
<gene>
    <name evidence="7" type="ORF">EVEC_LOCUS10491</name>
</gene>
<dbReference type="Gene3D" id="3.30.160.60">
    <property type="entry name" value="Classic Zinc Finger"/>
    <property type="match status" value="3"/>
</dbReference>
<keyword evidence="8" id="KW-1185">Reference proteome</keyword>
<name>A0A0N4VJZ5_ENTVE</name>
<reference evidence="7 8" key="2">
    <citation type="submission" date="2018-10" db="EMBL/GenBank/DDBJ databases">
        <authorList>
            <consortium name="Pathogen Informatics"/>
        </authorList>
    </citation>
    <scope>NUCLEOTIDE SEQUENCE [LARGE SCALE GENOMIC DNA]</scope>
</reference>
<evidence type="ECO:0000256" key="1">
    <source>
        <dbReference type="ARBA" id="ARBA00022723"/>
    </source>
</evidence>
<dbReference type="GO" id="GO:0000981">
    <property type="term" value="F:DNA-binding transcription factor activity, RNA polymerase II-specific"/>
    <property type="evidence" value="ECO:0007669"/>
    <property type="project" value="TreeGrafter"/>
</dbReference>
<dbReference type="PANTHER" id="PTHR24409">
    <property type="entry name" value="ZINC FINGER PROTEIN 142"/>
    <property type="match status" value="1"/>
</dbReference>
<feature type="domain" description="C2H2-type" evidence="6">
    <location>
        <begin position="54"/>
        <end position="81"/>
    </location>
</feature>
<dbReference type="PROSITE" id="PS50157">
    <property type="entry name" value="ZINC_FINGER_C2H2_2"/>
    <property type="match status" value="3"/>
</dbReference>
<dbReference type="Proteomes" id="UP000274131">
    <property type="component" value="Unassembled WGS sequence"/>
</dbReference>
<dbReference type="WBParaSite" id="EVEC_0001116601-mRNA-1">
    <property type="protein sequence ID" value="EVEC_0001116601-mRNA-1"/>
    <property type="gene ID" value="EVEC_0001116601"/>
</dbReference>
<evidence type="ECO:0000313" key="8">
    <source>
        <dbReference type="Proteomes" id="UP000274131"/>
    </source>
</evidence>
<evidence type="ECO:0000259" key="6">
    <source>
        <dbReference type="PROSITE" id="PS50157"/>
    </source>
</evidence>
<dbReference type="InterPro" id="IPR013087">
    <property type="entry name" value="Znf_C2H2_type"/>
</dbReference>